<proteinExistence type="predicted"/>
<dbReference type="GO" id="GO:0003755">
    <property type="term" value="F:peptidyl-prolyl cis-trans isomerase activity"/>
    <property type="evidence" value="ECO:0007669"/>
    <property type="project" value="UniProtKB-KW"/>
</dbReference>
<keyword evidence="3 7" id="KW-0732">Signal</keyword>
<feature type="signal peptide" evidence="7">
    <location>
        <begin position="1"/>
        <end position="22"/>
    </location>
</feature>
<comment type="catalytic activity">
    <reaction evidence="1">
        <text>[protein]-peptidylproline (omega=180) = [protein]-peptidylproline (omega=0)</text>
        <dbReference type="Rhea" id="RHEA:16237"/>
        <dbReference type="Rhea" id="RHEA-COMP:10747"/>
        <dbReference type="Rhea" id="RHEA-COMP:10748"/>
        <dbReference type="ChEBI" id="CHEBI:83833"/>
        <dbReference type="ChEBI" id="CHEBI:83834"/>
        <dbReference type="EC" id="5.2.1.8"/>
    </reaction>
</comment>
<dbReference type="EMBL" id="CP048620">
    <property type="protein sequence ID" value="QPJ65029.1"/>
    <property type="molecule type" value="Genomic_DNA"/>
</dbReference>
<gene>
    <name evidence="9" type="ORF">G3M78_06350</name>
</gene>
<dbReference type="InterPro" id="IPR046357">
    <property type="entry name" value="PPIase_dom_sf"/>
</dbReference>
<evidence type="ECO:0000313" key="10">
    <source>
        <dbReference type="Proteomes" id="UP000594464"/>
    </source>
</evidence>
<dbReference type="SUPFAM" id="SSF109998">
    <property type="entry name" value="Triger factor/SurA peptide-binding domain-like"/>
    <property type="match status" value="1"/>
</dbReference>
<keyword evidence="4 6" id="KW-0697">Rotamase</keyword>
<dbReference type="PANTHER" id="PTHR47245">
    <property type="entry name" value="PEPTIDYLPROLYL ISOMERASE"/>
    <property type="match status" value="1"/>
</dbReference>
<evidence type="ECO:0000256" key="3">
    <source>
        <dbReference type="ARBA" id="ARBA00022729"/>
    </source>
</evidence>
<dbReference type="Pfam" id="PF00639">
    <property type="entry name" value="Rotamase"/>
    <property type="match status" value="1"/>
</dbReference>
<dbReference type="SUPFAM" id="SSF54534">
    <property type="entry name" value="FKBP-like"/>
    <property type="match status" value="1"/>
</dbReference>
<evidence type="ECO:0000256" key="5">
    <source>
        <dbReference type="ARBA" id="ARBA00023235"/>
    </source>
</evidence>
<dbReference type="PANTHER" id="PTHR47245:SF1">
    <property type="entry name" value="FOLDASE PROTEIN PRSA"/>
    <property type="match status" value="1"/>
</dbReference>
<protein>
    <recommendedName>
        <fullName evidence="2">peptidylprolyl isomerase</fullName>
        <ecNumber evidence="2">5.2.1.8</ecNumber>
    </recommendedName>
</protein>
<feature type="domain" description="PpiC" evidence="8">
    <location>
        <begin position="182"/>
        <end position="300"/>
    </location>
</feature>
<evidence type="ECO:0000259" key="8">
    <source>
        <dbReference type="PROSITE" id="PS50198"/>
    </source>
</evidence>
<keyword evidence="5 6" id="KW-0413">Isomerase</keyword>
<dbReference type="InterPro" id="IPR023058">
    <property type="entry name" value="PPIase_PpiC_CS"/>
</dbReference>
<sequence>MMNVSSKFIISIFCLFSFTAQAFGAEPYLIKGKPLPDIVASVNGAPLSAQLLEREMTAFKLIASQQGHNIPDADEEEILRGVLMKAIDQELLRQKGKEMNISISREKIQTEIEHIKSQFPSEELFMHALGVQRLTLDTLEQKIDRQLTNEEYIREVIVPKVKLDDAAPLKFYNENTASFMEPEQYRVSHIFTATVEAPKDAYDSPEDAGKAKRMIARVNSEAKKTIETVQKKLKAGGNFEELAKTYSEDEASRSKGGDLGNLPLDQVQPEIAMAISKLKPNEVSSPVLSPSGYHIFKLTEKIPSRPVPFKEVESTILNHLLKMETQKQIEDNLAEWRKSADIKIFL</sequence>
<reference evidence="10" key="1">
    <citation type="submission" date="2020-02" db="EMBL/GenBank/DDBJ databases">
        <title>Genomic and physiological characterization of two novel Nitrospinaceae genera.</title>
        <authorList>
            <person name="Mueller A.J."/>
            <person name="Jung M.-Y."/>
            <person name="Strachan C.R."/>
            <person name="Herbold C.W."/>
            <person name="Kirkegaard R.H."/>
            <person name="Daims H."/>
        </authorList>
    </citation>
    <scope>NUCLEOTIDE SEQUENCE [LARGE SCALE GENOMIC DNA]</scope>
</reference>
<feature type="chain" id="PRO_5032267150" description="peptidylprolyl isomerase" evidence="7">
    <location>
        <begin position="23"/>
        <end position="346"/>
    </location>
</feature>
<dbReference type="Pfam" id="PF13624">
    <property type="entry name" value="SurA_N_3"/>
    <property type="match status" value="1"/>
</dbReference>
<organism evidence="9 10">
    <name type="scientific">Candidatus Nitrohelix vancouverensis</name>
    <dbReference type="NCBI Taxonomy" id="2705534"/>
    <lineage>
        <taxon>Bacteria</taxon>
        <taxon>Pseudomonadati</taxon>
        <taxon>Nitrospinota/Tectimicrobiota group</taxon>
        <taxon>Nitrospinota</taxon>
        <taxon>Nitrospinia</taxon>
        <taxon>Nitrospinales</taxon>
        <taxon>Nitrospinaceae</taxon>
        <taxon>Candidatus Nitrohelix</taxon>
    </lineage>
</organism>
<evidence type="ECO:0000256" key="1">
    <source>
        <dbReference type="ARBA" id="ARBA00000971"/>
    </source>
</evidence>
<dbReference type="InterPro" id="IPR050245">
    <property type="entry name" value="PrsA_foldase"/>
</dbReference>
<name>A0A7T0G363_9BACT</name>
<evidence type="ECO:0000256" key="7">
    <source>
        <dbReference type="SAM" id="SignalP"/>
    </source>
</evidence>
<dbReference type="InterPro" id="IPR027304">
    <property type="entry name" value="Trigger_fact/SurA_dom_sf"/>
</dbReference>
<dbReference type="PROSITE" id="PS50198">
    <property type="entry name" value="PPIC_PPIASE_2"/>
    <property type="match status" value="1"/>
</dbReference>
<evidence type="ECO:0000313" key="9">
    <source>
        <dbReference type="EMBL" id="QPJ65029.1"/>
    </source>
</evidence>
<dbReference type="InterPro" id="IPR000297">
    <property type="entry name" value="PPIase_PpiC"/>
</dbReference>
<dbReference type="Gene3D" id="3.10.50.40">
    <property type="match status" value="1"/>
</dbReference>
<dbReference type="KEGG" id="nva:G3M78_06350"/>
<evidence type="ECO:0000256" key="4">
    <source>
        <dbReference type="ARBA" id="ARBA00023110"/>
    </source>
</evidence>
<evidence type="ECO:0000256" key="6">
    <source>
        <dbReference type="PROSITE-ProRule" id="PRU00278"/>
    </source>
</evidence>
<dbReference type="EC" id="5.2.1.8" evidence="2"/>
<dbReference type="Proteomes" id="UP000594464">
    <property type="component" value="Chromosome"/>
</dbReference>
<dbReference type="PROSITE" id="PS01096">
    <property type="entry name" value="PPIC_PPIASE_1"/>
    <property type="match status" value="1"/>
</dbReference>
<dbReference type="AlphaFoldDB" id="A0A7T0G363"/>
<accession>A0A7T0G363</accession>
<dbReference type="Gene3D" id="1.10.4030.10">
    <property type="entry name" value="Porin chaperone SurA, peptide-binding domain"/>
    <property type="match status" value="1"/>
</dbReference>
<evidence type="ECO:0000256" key="2">
    <source>
        <dbReference type="ARBA" id="ARBA00013194"/>
    </source>
</evidence>